<dbReference type="EMBL" id="CP071527">
    <property type="protein sequence ID" value="USQ14068.1"/>
    <property type="molecule type" value="Genomic_DNA"/>
</dbReference>
<reference evidence="9" key="1">
    <citation type="submission" date="2021-03" db="EMBL/GenBank/DDBJ databases">
        <title>Legionella lytica PCM 2298.</title>
        <authorList>
            <person name="Koper P."/>
        </authorList>
    </citation>
    <scope>NUCLEOTIDE SEQUENCE</scope>
    <source>
        <strain evidence="9">PCM 2298</strain>
    </source>
</reference>
<feature type="transmembrane region" description="Helical" evidence="7">
    <location>
        <begin position="230"/>
        <end position="249"/>
    </location>
</feature>
<sequence length="474" mass="54245">MCMKLNLKNTRLINCFFFFLAITLICLIYCLFKLKYYSAQEMFIELDRHKAYSIADELRQSSDDLTTMARLYVTTSNKKYRNYYEQVLAIRNGLAPRPVKYDEPYWDLIIANKSPKDYQTPKSLAEMMLEHHFTLNEFALLAKAENKSNTLTQIEIKAMNAVDGKFQDSSGHYNIQGKPDPDLAQKLLFNDEYMNTKTEVMQPIREFFAQVNSRVQRTILSIEAQVQHTISISLGLAFLSTIIMIFSIVQTLRSLSKANEENDLLLLNILPESIASRLKLGEQNIADEYPQASVMFADIINFSELTDQLGPKKTVTILNKLFAELDSITEQYHVEKVKTIGDNYMAVSGVPVQTTRHAINMANYSLAVLERMHAFNISQQMNLQFRIGMTYGTVIAGVIGHKKFLYDVWGNVVNLASRLEKSALPNKIHISEKMAFMLEEEFIIEPYDTITVKGFGPIKTYFLLGKRDDVVGEK</sequence>
<dbReference type="SUPFAM" id="SSF55073">
    <property type="entry name" value="Nucleotide cyclase"/>
    <property type="match status" value="1"/>
</dbReference>
<organism evidence="9 10">
    <name type="scientific">Legionella lytica</name>
    <dbReference type="NCBI Taxonomy" id="96232"/>
    <lineage>
        <taxon>Bacteria</taxon>
        <taxon>Pseudomonadati</taxon>
        <taxon>Pseudomonadota</taxon>
        <taxon>Gammaproteobacteria</taxon>
        <taxon>Legionellales</taxon>
        <taxon>Legionellaceae</taxon>
        <taxon>Legionella</taxon>
    </lineage>
</organism>
<evidence type="ECO:0000256" key="1">
    <source>
        <dbReference type="ARBA" id="ARBA00004370"/>
    </source>
</evidence>
<dbReference type="PROSITE" id="PS50125">
    <property type="entry name" value="GUANYLATE_CYCLASE_2"/>
    <property type="match status" value="1"/>
</dbReference>
<keyword evidence="2 7" id="KW-0812">Transmembrane</keyword>
<dbReference type="Proteomes" id="UP001057474">
    <property type="component" value="Chromosome"/>
</dbReference>
<dbReference type="PANTHER" id="PTHR11920">
    <property type="entry name" value="GUANYLYL CYCLASE"/>
    <property type="match status" value="1"/>
</dbReference>
<name>A0ABY4Y8V6_9GAMM</name>
<proteinExistence type="predicted"/>
<keyword evidence="3" id="KW-0547">Nucleotide-binding</keyword>
<dbReference type="PANTHER" id="PTHR11920:SF335">
    <property type="entry name" value="GUANYLATE CYCLASE"/>
    <property type="match status" value="1"/>
</dbReference>
<protein>
    <submittedName>
        <fullName evidence="9">Adenylate/guanylate cyclase domain-containing protein</fullName>
    </submittedName>
</protein>
<accession>A0ABY4Y8V6</accession>
<evidence type="ECO:0000259" key="8">
    <source>
        <dbReference type="PROSITE" id="PS50125"/>
    </source>
</evidence>
<keyword evidence="10" id="KW-1185">Reference proteome</keyword>
<evidence type="ECO:0000256" key="4">
    <source>
        <dbReference type="ARBA" id="ARBA00022989"/>
    </source>
</evidence>
<dbReference type="Gene3D" id="3.30.70.1230">
    <property type="entry name" value="Nucleotide cyclase"/>
    <property type="match status" value="1"/>
</dbReference>
<feature type="domain" description="Guanylate cyclase" evidence="8">
    <location>
        <begin position="293"/>
        <end position="420"/>
    </location>
</feature>
<evidence type="ECO:0000256" key="7">
    <source>
        <dbReference type="SAM" id="Phobius"/>
    </source>
</evidence>
<evidence type="ECO:0000256" key="6">
    <source>
        <dbReference type="ARBA" id="ARBA00023239"/>
    </source>
</evidence>
<evidence type="ECO:0000256" key="2">
    <source>
        <dbReference type="ARBA" id="ARBA00022692"/>
    </source>
</evidence>
<dbReference type="InterPro" id="IPR050401">
    <property type="entry name" value="Cyclic_nucleotide_synthase"/>
</dbReference>
<feature type="transmembrane region" description="Helical" evidence="7">
    <location>
        <begin position="12"/>
        <end position="34"/>
    </location>
</feature>
<evidence type="ECO:0000256" key="5">
    <source>
        <dbReference type="ARBA" id="ARBA00023136"/>
    </source>
</evidence>
<dbReference type="InterPro" id="IPR001054">
    <property type="entry name" value="A/G_cyclase"/>
</dbReference>
<dbReference type="Pfam" id="PF00211">
    <property type="entry name" value="Guanylate_cyc"/>
    <property type="match status" value="1"/>
</dbReference>
<dbReference type="CDD" id="cd07302">
    <property type="entry name" value="CHD"/>
    <property type="match status" value="1"/>
</dbReference>
<evidence type="ECO:0000256" key="3">
    <source>
        <dbReference type="ARBA" id="ARBA00022741"/>
    </source>
</evidence>
<keyword evidence="6" id="KW-0456">Lyase</keyword>
<evidence type="ECO:0000313" key="9">
    <source>
        <dbReference type="EMBL" id="USQ14068.1"/>
    </source>
</evidence>
<keyword evidence="5 7" id="KW-0472">Membrane</keyword>
<comment type="subcellular location">
    <subcellularLocation>
        <location evidence="1">Membrane</location>
    </subcellularLocation>
</comment>
<evidence type="ECO:0000313" key="10">
    <source>
        <dbReference type="Proteomes" id="UP001057474"/>
    </source>
</evidence>
<dbReference type="InterPro" id="IPR029787">
    <property type="entry name" value="Nucleotide_cyclase"/>
</dbReference>
<gene>
    <name evidence="9" type="ORF">J2N86_01665</name>
</gene>
<dbReference type="SMART" id="SM00044">
    <property type="entry name" value="CYCc"/>
    <property type="match status" value="1"/>
</dbReference>
<keyword evidence="4 7" id="KW-1133">Transmembrane helix</keyword>